<gene>
    <name evidence="2" type="ORF">RDB_LOCUS89464</name>
</gene>
<name>A0A8H3BNA1_9AGAM</name>
<dbReference type="PROSITE" id="PS50404">
    <property type="entry name" value="GST_NTER"/>
    <property type="match status" value="1"/>
</dbReference>
<organism evidence="2 3">
    <name type="scientific">Rhizoctonia solani</name>
    <dbReference type="NCBI Taxonomy" id="456999"/>
    <lineage>
        <taxon>Eukaryota</taxon>
        <taxon>Fungi</taxon>
        <taxon>Dikarya</taxon>
        <taxon>Basidiomycota</taxon>
        <taxon>Agaricomycotina</taxon>
        <taxon>Agaricomycetes</taxon>
        <taxon>Cantharellales</taxon>
        <taxon>Ceratobasidiaceae</taxon>
        <taxon>Rhizoctonia</taxon>
    </lineage>
</organism>
<sequence>MAATKDNPIIFYDLVAADGSSWSPNPYKTRLTLNYKGLPYRVEYIAFPDIEPKFKELGVAPVSDTHPRYTLPAIADPSHDPNGKPTYVLDSFKIAVYLDEKYPAPEYPAIFTPGTRSLQHLLVTHYYPILSANIVPILLSKTLQILDPRSVEHMCRHWGDHRKPLPDDVVAQKWAEARKNFADLHNSVEFNDGTIDAEPFIAGKVVSFVDFALGGLFYWISNVEGDSPYLQGILEWQGGRWKRHWDAIQEIENRSSRVE</sequence>
<dbReference type="Proteomes" id="UP000663888">
    <property type="component" value="Unassembled WGS sequence"/>
</dbReference>
<dbReference type="EMBL" id="CAJMWX010001052">
    <property type="protein sequence ID" value="CAE6461044.1"/>
    <property type="molecule type" value="Genomic_DNA"/>
</dbReference>
<dbReference type="Pfam" id="PF22041">
    <property type="entry name" value="GST_C_7"/>
    <property type="match status" value="1"/>
</dbReference>
<reference evidence="2" key="1">
    <citation type="submission" date="2021-01" db="EMBL/GenBank/DDBJ databases">
        <authorList>
            <person name="Kaushik A."/>
        </authorList>
    </citation>
    <scope>NUCLEOTIDE SEQUENCE</scope>
    <source>
        <strain evidence="2">AG4-R118</strain>
    </source>
</reference>
<evidence type="ECO:0000259" key="1">
    <source>
        <dbReference type="PROSITE" id="PS50404"/>
    </source>
</evidence>
<comment type="caution">
    <text evidence="2">The sequence shown here is derived from an EMBL/GenBank/DDBJ whole genome shotgun (WGS) entry which is preliminary data.</text>
</comment>
<dbReference type="Gene3D" id="3.40.30.10">
    <property type="entry name" value="Glutaredoxin"/>
    <property type="match status" value="1"/>
</dbReference>
<protein>
    <recommendedName>
        <fullName evidence="1">GST N-terminal domain-containing protein</fullName>
    </recommendedName>
</protein>
<dbReference type="Gene3D" id="1.20.1050.10">
    <property type="match status" value="1"/>
</dbReference>
<evidence type="ECO:0000313" key="3">
    <source>
        <dbReference type="Proteomes" id="UP000663888"/>
    </source>
</evidence>
<dbReference type="InterPro" id="IPR054416">
    <property type="entry name" value="GST_UstS-like_C"/>
</dbReference>
<dbReference type="InterPro" id="IPR004045">
    <property type="entry name" value="Glutathione_S-Trfase_N"/>
</dbReference>
<dbReference type="Pfam" id="PF13409">
    <property type="entry name" value="GST_N_2"/>
    <property type="match status" value="1"/>
</dbReference>
<dbReference type="SUPFAM" id="SSF52833">
    <property type="entry name" value="Thioredoxin-like"/>
    <property type="match status" value="1"/>
</dbReference>
<proteinExistence type="predicted"/>
<dbReference type="InterPro" id="IPR036249">
    <property type="entry name" value="Thioredoxin-like_sf"/>
</dbReference>
<feature type="domain" description="GST N-terminal" evidence="1">
    <location>
        <begin position="13"/>
        <end position="106"/>
    </location>
</feature>
<dbReference type="AlphaFoldDB" id="A0A8H3BNA1"/>
<accession>A0A8H3BNA1</accession>
<evidence type="ECO:0000313" key="2">
    <source>
        <dbReference type="EMBL" id="CAE6461044.1"/>
    </source>
</evidence>